<evidence type="ECO:0000313" key="5">
    <source>
        <dbReference type="Proteomes" id="UP000054928"/>
    </source>
</evidence>
<dbReference type="Pfam" id="PF13181">
    <property type="entry name" value="TPR_8"/>
    <property type="match status" value="1"/>
</dbReference>
<dbReference type="STRING" id="4781.A0A0P1AA04"/>
<feature type="repeat" description="TPR" evidence="2">
    <location>
        <begin position="556"/>
        <end position="589"/>
    </location>
</feature>
<evidence type="ECO:0000256" key="1">
    <source>
        <dbReference type="ARBA" id="ARBA00022803"/>
    </source>
</evidence>
<dbReference type="OrthoDB" id="308440at2759"/>
<keyword evidence="1 2" id="KW-0802">TPR repeat</keyword>
<dbReference type="InterPro" id="IPR011990">
    <property type="entry name" value="TPR-like_helical_dom_sf"/>
</dbReference>
<feature type="region of interest" description="Disordered" evidence="3">
    <location>
        <begin position="1"/>
        <end position="26"/>
    </location>
</feature>
<dbReference type="PROSITE" id="PS50293">
    <property type="entry name" value="TPR_REGION"/>
    <property type="match status" value="1"/>
</dbReference>
<dbReference type="PANTHER" id="PTHR12558:SF36">
    <property type="entry name" value="ANAPHASE-PROMOTING COMPLEX SUBUNIT 7"/>
    <property type="match status" value="1"/>
</dbReference>
<dbReference type="GO" id="GO:0016567">
    <property type="term" value="P:protein ubiquitination"/>
    <property type="evidence" value="ECO:0007669"/>
    <property type="project" value="TreeGrafter"/>
</dbReference>
<feature type="compositionally biased region" description="Basic and acidic residues" evidence="3">
    <location>
        <begin position="1"/>
        <end position="18"/>
    </location>
</feature>
<dbReference type="PANTHER" id="PTHR12558">
    <property type="entry name" value="CELL DIVISION CYCLE 16,23,27"/>
    <property type="match status" value="1"/>
</dbReference>
<dbReference type="GO" id="GO:0005680">
    <property type="term" value="C:anaphase-promoting complex"/>
    <property type="evidence" value="ECO:0007669"/>
    <property type="project" value="TreeGrafter"/>
</dbReference>
<feature type="repeat" description="TPR" evidence="2">
    <location>
        <begin position="181"/>
        <end position="214"/>
    </location>
</feature>
<dbReference type="Gene3D" id="1.25.40.10">
    <property type="entry name" value="Tetratricopeptide repeat domain"/>
    <property type="match status" value="1"/>
</dbReference>
<accession>A0A0P1AA04</accession>
<proteinExistence type="predicted"/>
<evidence type="ECO:0000256" key="2">
    <source>
        <dbReference type="PROSITE-ProRule" id="PRU00339"/>
    </source>
</evidence>
<sequence length="650" mass="72942">MERPVKKQRANESARHENTASAQDPPRYDAEVLQRQFVIFLANGDVDSAQIIGELLVSIALFSSELEVHHNNGNILADSRKKRTFEIATSDAKRLSPAFHAKTLRLFADLMLVKREYKRAIVIKDGRICLCDKKLTVNIKVLTKEVELEVKLKVAKCYVELQCIIEAIQMLISTPFEDRSLSMNLLLGKLYMSEGLSDKAEESYMAALRQNPYALEAALALTKLATANDAAPESDETKESGQSATVAPVAIHRYNVARFYSDIASGKIKDTGLSNYDLSWIQTLVVAHMDAERGKHKAAIESFITLIQVFPGNLHCLLHKGGLELNQELLHQANITFRRARQVDDLNLTYMDRFANCLRKGNLRTNLNDLVQELFKINSTCAESWLAAAYYSDVKGDYEVALQFSKRAIQEQPRSAPAHLLRGEVLLRLHRPQPALTAFWTACRLTPSMEAYTGIITSYCNLYALGVNRFKEALATAKSVVKLFPLKAQSFVLFGSVLALSSEHREQAHLALHKALSMEPRKLCTNFALVDLLVEDGNFREAIDRLRALGERHPQEEVFTKLASVYSSNKQYAEALTYFHQALQLNPGSADALQGLERLEKLMRGEDPDELSNSMEQLDPEEQDGSMEATCLSHFILIAFVEVLSSCDLW</sequence>
<organism evidence="4 5">
    <name type="scientific">Plasmopara halstedii</name>
    <name type="common">Downy mildew of sunflower</name>
    <dbReference type="NCBI Taxonomy" id="4781"/>
    <lineage>
        <taxon>Eukaryota</taxon>
        <taxon>Sar</taxon>
        <taxon>Stramenopiles</taxon>
        <taxon>Oomycota</taxon>
        <taxon>Peronosporomycetes</taxon>
        <taxon>Peronosporales</taxon>
        <taxon>Peronosporaceae</taxon>
        <taxon>Plasmopara</taxon>
    </lineage>
</organism>
<dbReference type="GeneID" id="36399672"/>
<name>A0A0P1AA04_PLAHL</name>
<dbReference type="OMA" id="MGECYYY"/>
<dbReference type="Pfam" id="PF14559">
    <property type="entry name" value="TPR_19"/>
    <property type="match status" value="1"/>
</dbReference>
<dbReference type="GO" id="GO:0045842">
    <property type="term" value="P:positive regulation of mitotic metaphase/anaphase transition"/>
    <property type="evidence" value="ECO:0007669"/>
    <property type="project" value="TreeGrafter"/>
</dbReference>
<dbReference type="GO" id="GO:0051301">
    <property type="term" value="P:cell division"/>
    <property type="evidence" value="ECO:0007669"/>
    <property type="project" value="TreeGrafter"/>
</dbReference>
<evidence type="ECO:0000313" key="4">
    <source>
        <dbReference type="EMBL" id="CEG37169.1"/>
    </source>
</evidence>
<dbReference type="SUPFAM" id="SSF48452">
    <property type="entry name" value="TPR-like"/>
    <property type="match status" value="1"/>
</dbReference>
<dbReference type="AlphaFoldDB" id="A0A0P1AA04"/>
<dbReference type="SMART" id="SM00028">
    <property type="entry name" value="TPR"/>
    <property type="match status" value="4"/>
</dbReference>
<dbReference type="PROSITE" id="PS50005">
    <property type="entry name" value="TPR"/>
    <property type="match status" value="2"/>
</dbReference>
<reference evidence="5" key="1">
    <citation type="submission" date="2014-09" db="EMBL/GenBank/DDBJ databases">
        <authorList>
            <person name="Sharma Rahul"/>
            <person name="Thines Marco"/>
        </authorList>
    </citation>
    <scope>NUCLEOTIDE SEQUENCE [LARGE SCALE GENOMIC DNA]</scope>
</reference>
<protein>
    <submittedName>
        <fullName evidence="4">Tetratricopeptide repeat-containing protein isoform 1</fullName>
    </submittedName>
</protein>
<keyword evidence="5" id="KW-1185">Reference proteome</keyword>
<dbReference type="RefSeq" id="XP_024573538.1">
    <property type="nucleotide sequence ID" value="XM_024722464.1"/>
</dbReference>
<dbReference type="InterPro" id="IPR019734">
    <property type="entry name" value="TPR_rpt"/>
</dbReference>
<dbReference type="Proteomes" id="UP000054928">
    <property type="component" value="Unassembled WGS sequence"/>
</dbReference>
<evidence type="ECO:0000256" key="3">
    <source>
        <dbReference type="SAM" id="MobiDB-lite"/>
    </source>
</evidence>
<dbReference type="EMBL" id="CCYD01000261">
    <property type="protein sequence ID" value="CEG37169.1"/>
    <property type="molecule type" value="Genomic_DNA"/>
</dbReference>